<sequence>VLLTRHITDKDDFAQNREFITLVVYKTEGKKVYYPTEPPPYIDGIRINSPHYLTKMKLTSGGTHTFTLVVSQYEKQNTINYTLRVYSGCKFNFSKIPAPFTHSKRINGQWKGASAGGCGNYKESYKHNPVYQLSLEQSGPSSSSFGAPGGNRRSAVPPRSARGRRAHISCRFLCPHGDGELFPLRRLADALIQSNLHSLHLVTFTIHLYS</sequence>
<gene>
    <name evidence="6" type="ORF">AAFF_G00308130</name>
</gene>
<dbReference type="PANTHER" id="PTHR46143:SF1">
    <property type="entry name" value="CALPAIN-7"/>
    <property type="match status" value="1"/>
</dbReference>
<evidence type="ECO:0000256" key="2">
    <source>
        <dbReference type="ARBA" id="ARBA00022801"/>
    </source>
</evidence>
<proteinExistence type="predicted"/>
<feature type="domain" description="Peptidase C2 calpain" evidence="5">
    <location>
        <begin position="100"/>
        <end position="195"/>
    </location>
</feature>
<dbReference type="SUPFAM" id="SSF49758">
    <property type="entry name" value="Calpain large subunit, middle domain (domain III)"/>
    <property type="match status" value="2"/>
</dbReference>
<dbReference type="GO" id="GO:0006508">
    <property type="term" value="P:proteolysis"/>
    <property type="evidence" value="ECO:0007669"/>
    <property type="project" value="UniProtKB-KW"/>
</dbReference>
<accession>A0AAD7W0W1</accession>
<dbReference type="GO" id="GO:0004197">
    <property type="term" value="F:cysteine-type endopeptidase activity"/>
    <property type="evidence" value="ECO:0007669"/>
    <property type="project" value="TreeGrafter"/>
</dbReference>
<evidence type="ECO:0000256" key="4">
    <source>
        <dbReference type="SAM" id="MobiDB-lite"/>
    </source>
</evidence>
<evidence type="ECO:0000256" key="1">
    <source>
        <dbReference type="ARBA" id="ARBA00022670"/>
    </source>
</evidence>
<evidence type="ECO:0000259" key="5">
    <source>
        <dbReference type="SMART" id="SM00720"/>
    </source>
</evidence>
<protein>
    <recommendedName>
        <fullName evidence="5">Peptidase C2 calpain domain-containing protein</fullName>
    </recommendedName>
</protein>
<dbReference type="SMART" id="SM00720">
    <property type="entry name" value="calpain_III"/>
    <property type="match status" value="1"/>
</dbReference>
<keyword evidence="3" id="KW-0788">Thiol protease</keyword>
<evidence type="ECO:0000313" key="7">
    <source>
        <dbReference type="Proteomes" id="UP001221898"/>
    </source>
</evidence>
<dbReference type="EMBL" id="JAINUG010000449">
    <property type="protein sequence ID" value="KAJ8371495.1"/>
    <property type="molecule type" value="Genomic_DNA"/>
</dbReference>
<keyword evidence="7" id="KW-1185">Reference proteome</keyword>
<keyword evidence="1" id="KW-0645">Protease</keyword>
<reference evidence="6" key="1">
    <citation type="journal article" date="2023" name="Science">
        <title>Genome structures resolve the early diversification of teleost fishes.</title>
        <authorList>
            <person name="Parey E."/>
            <person name="Louis A."/>
            <person name="Montfort J."/>
            <person name="Bouchez O."/>
            <person name="Roques C."/>
            <person name="Iampietro C."/>
            <person name="Lluch J."/>
            <person name="Castinel A."/>
            <person name="Donnadieu C."/>
            <person name="Desvignes T."/>
            <person name="Floi Bucao C."/>
            <person name="Jouanno E."/>
            <person name="Wen M."/>
            <person name="Mejri S."/>
            <person name="Dirks R."/>
            <person name="Jansen H."/>
            <person name="Henkel C."/>
            <person name="Chen W.J."/>
            <person name="Zahm M."/>
            <person name="Cabau C."/>
            <person name="Klopp C."/>
            <person name="Thompson A.W."/>
            <person name="Robinson-Rechavi M."/>
            <person name="Braasch I."/>
            <person name="Lecointre G."/>
            <person name="Bobe J."/>
            <person name="Postlethwait J.H."/>
            <person name="Berthelot C."/>
            <person name="Roest Crollius H."/>
            <person name="Guiguen Y."/>
        </authorList>
    </citation>
    <scope>NUCLEOTIDE SEQUENCE</scope>
    <source>
        <strain evidence="6">NC1722</strain>
    </source>
</reference>
<dbReference type="Proteomes" id="UP001221898">
    <property type="component" value="Unassembled WGS sequence"/>
</dbReference>
<dbReference type="InterPro" id="IPR022682">
    <property type="entry name" value="Calpain_domain_III"/>
</dbReference>
<dbReference type="PANTHER" id="PTHR46143">
    <property type="entry name" value="CALPAIN-7"/>
    <property type="match status" value="1"/>
</dbReference>
<feature type="non-terminal residue" evidence="6">
    <location>
        <position position="1"/>
    </location>
</feature>
<dbReference type="Gene3D" id="2.60.120.380">
    <property type="match status" value="1"/>
</dbReference>
<dbReference type="AlphaFoldDB" id="A0AAD7W0W1"/>
<dbReference type="InterPro" id="IPR051297">
    <property type="entry name" value="PalB/RIM13"/>
</dbReference>
<name>A0AAD7W0W1_9TELE</name>
<feature type="region of interest" description="Disordered" evidence="4">
    <location>
        <begin position="136"/>
        <end position="162"/>
    </location>
</feature>
<dbReference type="InterPro" id="IPR036213">
    <property type="entry name" value="Calpain_III_sf"/>
</dbReference>
<evidence type="ECO:0000313" key="6">
    <source>
        <dbReference type="EMBL" id="KAJ8371495.1"/>
    </source>
</evidence>
<feature type="non-terminal residue" evidence="6">
    <location>
        <position position="210"/>
    </location>
</feature>
<dbReference type="InterPro" id="IPR022683">
    <property type="entry name" value="Calpain_III"/>
</dbReference>
<keyword evidence="2" id="KW-0378">Hydrolase</keyword>
<organism evidence="6 7">
    <name type="scientific">Aldrovandia affinis</name>
    <dbReference type="NCBI Taxonomy" id="143900"/>
    <lineage>
        <taxon>Eukaryota</taxon>
        <taxon>Metazoa</taxon>
        <taxon>Chordata</taxon>
        <taxon>Craniata</taxon>
        <taxon>Vertebrata</taxon>
        <taxon>Euteleostomi</taxon>
        <taxon>Actinopterygii</taxon>
        <taxon>Neopterygii</taxon>
        <taxon>Teleostei</taxon>
        <taxon>Notacanthiformes</taxon>
        <taxon>Halosauridae</taxon>
        <taxon>Aldrovandia</taxon>
    </lineage>
</organism>
<dbReference type="Pfam" id="PF01067">
    <property type="entry name" value="Calpain_III"/>
    <property type="match status" value="1"/>
</dbReference>
<evidence type="ECO:0000256" key="3">
    <source>
        <dbReference type="ARBA" id="ARBA00022807"/>
    </source>
</evidence>
<comment type="caution">
    <text evidence="6">The sequence shown here is derived from an EMBL/GenBank/DDBJ whole genome shotgun (WGS) entry which is preliminary data.</text>
</comment>